<dbReference type="OrthoDB" id="9895163at2"/>
<name>A0A2T3IFN7_9GAMM</name>
<organism evidence="1 2">
    <name type="scientific">Photobacterium aquimaris</name>
    <dbReference type="NCBI Taxonomy" id="512643"/>
    <lineage>
        <taxon>Bacteria</taxon>
        <taxon>Pseudomonadati</taxon>
        <taxon>Pseudomonadota</taxon>
        <taxon>Gammaproteobacteria</taxon>
        <taxon>Vibrionales</taxon>
        <taxon>Vibrionaceae</taxon>
        <taxon>Photobacterium</taxon>
    </lineage>
</organism>
<evidence type="ECO:0000313" key="2">
    <source>
        <dbReference type="Proteomes" id="UP000240254"/>
    </source>
</evidence>
<dbReference type="RefSeq" id="WP_065176490.1">
    <property type="nucleotide sequence ID" value="NZ_LZFA01000014.1"/>
</dbReference>
<dbReference type="EMBL" id="PYMK01000025">
    <property type="protein sequence ID" value="PSU25117.1"/>
    <property type="molecule type" value="Genomic_DNA"/>
</dbReference>
<sequence>MQPVIDNLYITVIPIFCHQDAERLDYFCSNHDIHYPQSGYVESKPIYFCTVDPIVIDDANLVSMINKYRAIYALIFHTADFIAGHLNNANLTTKSTIEFSKTAEWFRHDILSIMQKKLMPNVGIDDRVIITAPEQLAMSHFDLNPYIISTPKGDIEANSIELHNSYYVHVGTFNNHVLLSVLDAQKDVIYIENVNPTSTPKLLPFNIDKIKYHYIQSQLSTLISALTYSGHSCTVPMSLFSQENN</sequence>
<reference evidence="1 2" key="1">
    <citation type="submission" date="2018-03" db="EMBL/GenBank/DDBJ databases">
        <title>Whole genome sequencing of Histamine producing bacteria.</title>
        <authorList>
            <person name="Butler K."/>
        </authorList>
    </citation>
    <scope>NUCLEOTIDE SEQUENCE [LARGE SCALE GENOMIC DNA]</scope>
    <source>
        <strain evidence="1 2">BS2</strain>
    </source>
</reference>
<proteinExistence type="predicted"/>
<gene>
    <name evidence="1" type="ORF">CTM88_18065</name>
</gene>
<dbReference type="AlphaFoldDB" id="A0A2T3IFN7"/>
<protein>
    <submittedName>
        <fullName evidence="1">Uncharacterized protein</fullName>
    </submittedName>
</protein>
<evidence type="ECO:0000313" key="1">
    <source>
        <dbReference type="EMBL" id="PSU25117.1"/>
    </source>
</evidence>
<accession>A0A2T3IFN7</accession>
<dbReference type="Proteomes" id="UP000240254">
    <property type="component" value="Unassembled WGS sequence"/>
</dbReference>
<comment type="caution">
    <text evidence="1">The sequence shown here is derived from an EMBL/GenBank/DDBJ whole genome shotgun (WGS) entry which is preliminary data.</text>
</comment>